<sequence>MPISDHPIVDLFDNVERASPSTPTSAIASVNDDPEEAMKKETKSMRDSIIDILSDFKWFCLAVVRLGFPGLDDSQNIPTVAIIVLPDSNVTVGEALDVACKVADYVYHNRFEQLYDVAVEVLSMDISPLHDTRVSEFMADIKYTFEDAFDDSPSIGVSIENPSGNSGVGTLGGYLRVSGRASASSIDVPDSKIKYMALTCHHVLTKNEAPYEFTTSGQDIEPFVNCPSFDDFWCWQQDLSLSDMEKNKDLRRLREMRYKGSRMNARQQNILRYYEAKYIKTKPMIEKLEKFDIVLGNVYCSSGVGAQAGLCNSDFDAFAKITHYDRSLVPPWRIQSLQELKESLNPTANRQPIWKDVVCKVGKRTGRTFGVLNQIHPSMNVRSSRNGEEKSRTGRTVLVLVPKAALDDTKTFGSPGDSGSLVYDYEGKIMGIYFGGQRYEPYNPPIEVSCVDGLHFVAPIAPTLESIQAVVKTDPAFSGYDVEVEFLWADENGWDDNEWDENE</sequence>
<dbReference type="GeneID" id="19326962"/>
<reference evidence="2" key="1">
    <citation type="journal article" date="2013" name="Genome Announc.">
        <title>Draft genome sequence of the ascomycete Phaeoacremonium aleophilum strain UCR-PA7, a causal agent of the esca disease complex in grapevines.</title>
        <authorList>
            <person name="Blanco-Ulate B."/>
            <person name="Rolshausen P."/>
            <person name="Cantu D."/>
        </authorList>
    </citation>
    <scope>NUCLEOTIDE SEQUENCE [LARGE SCALE GENOMIC DNA]</scope>
    <source>
        <strain evidence="2">UCR-PA7</strain>
    </source>
</reference>
<proteinExistence type="predicted"/>
<gene>
    <name evidence="1" type="ORF">UCRPA7_6319</name>
</gene>
<dbReference type="SUPFAM" id="SSF50494">
    <property type="entry name" value="Trypsin-like serine proteases"/>
    <property type="match status" value="1"/>
</dbReference>
<keyword evidence="2" id="KW-1185">Reference proteome</keyword>
<evidence type="ECO:0000313" key="1">
    <source>
        <dbReference type="EMBL" id="EON98184.1"/>
    </source>
</evidence>
<dbReference type="InterPro" id="IPR009003">
    <property type="entry name" value="Peptidase_S1_PA"/>
</dbReference>
<organism evidence="1 2">
    <name type="scientific">Phaeoacremonium minimum (strain UCR-PA7)</name>
    <name type="common">Esca disease fungus</name>
    <name type="synonym">Togninia minima</name>
    <dbReference type="NCBI Taxonomy" id="1286976"/>
    <lineage>
        <taxon>Eukaryota</taxon>
        <taxon>Fungi</taxon>
        <taxon>Dikarya</taxon>
        <taxon>Ascomycota</taxon>
        <taxon>Pezizomycotina</taxon>
        <taxon>Sordariomycetes</taxon>
        <taxon>Sordariomycetidae</taxon>
        <taxon>Togniniales</taxon>
        <taxon>Togniniaceae</taxon>
        <taxon>Phaeoacremonium</taxon>
    </lineage>
</organism>
<dbReference type="EMBL" id="KB933232">
    <property type="protein sequence ID" value="EON98184.1"/>
    <property type="molecule type" value="Genomic_DNA"/>
</dbReference>
<dbReference type="OrthoDB" id="5424209at2759"/>
<dbReference type="Proteomes" id="UP000014074">
    <property type="component" value="Unassembled WGS sequence"/>
</dbReference>
<accession>R8BFW8</accession>
<name>R8BFW8_PHAM7</name>
<protein>
    <submittedName>
        <fullName evidence="1">Uncharacterized protein</fullName>
    </submittedName>
</protein>
<dbReference type="RefSeq" id="XP_007917048.1">
    <property type="nucleotide sequence ID" value="XM_007918857.1"/>
</dbReference>
<dbReference type="KEGG" id="tmn:UCRPA7_6319"/>
<evidence type="ECO:0000313" key="2">
    <source>
        <dbReference type="Proteomes" id="UP000014074"/>
    </source>
</evidence>
<dbReference type="HOGENOM" id="CLU_542033_0_0_1"/>
<dbReference type="AlphaFoldDB" id="R8BFW8"/>